<dbReference type="EMBL" id="UGOD01000001">
    <property type="protein sequence ID" value="STX50908.1"/>
    <property type="molecule type" value="Genomic_DNA"/>
</dbReference>
<name>A0A378JJP0_9GAMM</name>
<dbReference type="RefSeq" id="WP_115330581.1">
    <property type="nucleotide sequence ID" value="NZ_CAAAHP010000007.1"/>
</dbReference>
<accession>A0A378JJP0</accession>
<evidence type="ECO:0000313" key="2">
    <source>
        <dbReference type="Proteomes" id="UP000254794"/>
    </source>
</evidence>
<dbReference type="Proteomes" id="UP000254794">
    <property type="component" value="Unassembled WGS sequence"/>
</dbReference>
<reference evidence="1 2" key="1">
    <citation type="submission" date="2018-06" db="EMBL/GenBank/DDBJ databases">
        <authorList>
            <consortium name="Pathogen Informatics"/>
            <person name="Doyle S."/>
        </authorList>
    </citation>
    <scope>NUCLEOTIDE SEQUENCE [LARGE SCALE GENOMIC DNA]</scope>
    <source>
        <strain evidence="1 2">NCTC13316</strain>
    </source>
</reference>
<proteinExistence type="predicted"/>
<sequence length="1441" mass="165315">MPQISSLIKQDLLTSQNLNRELICALATKWPNELKRLCQPMQNSPSILHELVNILEDDLPSSILLQNGLLFDERGQIQTKPAYDRKDYVELNRGLSAAVALFYILRGDCYEKLVEGQKREIMLSRESYLQLHDQFKSVFLKNEIFDEQLLDTMFYAVLFNDLGKNIELKRILHDNYQVKENDHDLILRHLFQIEGLLEDFCQLNPSQQRCLRALWHSGFNPSSFDTLEYPLSMVVHWVMSFTNIAKENSSLYLAMKKIEILADIAGVNGNNAKGAVNLTEPVIKKFNKSFVILSQLFIAYQQQLDAGEKDNSLIYKTLIRKLEELLLEQAKSLGITASDKLLPRTVLVLRLCKMLGISDQTQTDIVDSVLRKIEQQNPDNYQILEQEFSWVYNPSKPILWMECIPKFLWLMSNGSNYDLLAKDSEQNSAIRKENGLYAGLLIVSNILKKVRGENRYEELYTFEGDELIRVSPEVAKLRAEESPIALLVAYDLVRTAQQASQLNSNEKTRQEAIKSLQDLWKQGIIIEGRSIKIDQTLETKMIAKTPSFFSSYQVPKEYLAKYQHEWLELISRETDEHCTYLASVGWADRAKYFKVAPFIYQDFIAKDIDISRFNYNMALPNIVRAFNPSEKNTLFANSESSSQDQEQEIKRALDIRLYPTIRRIIGEKATTVFLGSKVELQAYTESVKEKILIEIEVPSSVKFYLALNNAGELKVYISNLVSHENLIQQLITLKIAGIDLQKIPILGNTEQYKLICKEDLLAFEKQASTYLAKKNILIIAGCSLEDTVSSSLEQMFNGKISKNKFSGHLVSLSYIQSQHAPHVGFIVLNLNYGEICEEQISIILEKFNCIGVFSGSAAGYIPKVSAEKLPEIGDRIAIRSAKHYSGELVKLDENNTNLHLHVPTIFVETFNWLKEAKDLKASTVDVETFYILRAVQRYKQANPLAKLHTDIGVFISDYVGEKPLRSYHNVFAQYPLILQNFVEQVLIANITSSYNNNRSSIPTFANQYFAIEPEAIMINQSMRREAVVDSIGKFWDKSEFSKRVHTPVTIGTVKNQERFAKPEVPRCLHLPIKLPGSDIRIPIEYQHFADELQQIFNFEASLNKGWNDLYAYLTVDQGFVPRSNSQRVPGPHVDGIPRDRENPEAQLIDHAYLVTDSIPTMFYTQQFDMTPYDPKIHHFFAIFRALADESRTITVKPFEIALMNAYSVHTPTQTLEDVNRTFIRLEFSTLKFDRLGNSINPHFVNDSRFPDYPFNYIPRPIPSHLFITPDVYLNKPITNEDYSHESIDSFGRANLRAIFIQSDKFKFKYSDYKNLDLIAKNIMNEEMSGIIITYHGIPHAFCLYKIENKTVKLDTLFTLMSGKGQELMIYEMKILKKFADRLSIQAGLEEGAIPVTINVNENNNDMLRYFLRAARLAKIEVNIERLVSEPLVENNLSISIN</sequence>
<gene>
    <name evidence="1" type="ORF">NCTC13316_00997</name>
</gene>
<dbReference type="OrthoDB" id="10021242at2"/>
<dbReference type="InterPro" id="IPR049232">
    <property type="entry name" value="DUF6829"/>
</dbReference>
<evidence type="ECO:0000313" key="1">
    <source>
        <dbReference type="EMBL" id="STX50908.1"/>
    </source>
</evidence>
<keyword evidence="2" id="KW-1185">Reference proteome</keyword>
<dbReference type="Pfam" id="PF20717">
    <property type="entry name" value="DUF6829"/>
    <property type="match status" value="1"/>
</dbReference>
<organism evidence="1 2">
    <name type="scientific">Legionella busanensis</name>
    <dbReference type="NCBI Taxonomy" id="190655"/>
    <lineage>
        <taxon>Bacteria</taxon>
        <taxon>Pseudomonadati</taxon>
        <taxon>Pseudomonadota</taxon>
        <taxon>Gammaproteobacteria</taxon>
        <taxon>Legionellales</taxon>
        <taxon>Legionellaceae</taxon>
        <taxon>Legionella</taxon>
    </lineage>
</organism>
<protein>
    <submittedName>
        <fullName evidence="1">Uncharacterized protein</fullName>
    </submittedName>
</protein>